<dbReference type="Proteomes" id="UP000244904">
    <property type="component" value="Unassembled WGS sequence"/>
</dbReference>
<protein>
    <submittedName>
        <fullName evidence="2">Uncharacterized protein</fullName>
    </submittedName>
</protein>
<feature type="signal peptide" evidence="1">
    <location>
        <begin position="1"/>
        <end position="21"/>
    </location>
</feature>
<evidence type="ECO:0000313" key="2">
    <source>
        <dbReference type="EMBL" id="SPF81335.1"/>
    </source>
</evidence>
<dbReference type="EMBL" id="OMOJ01000008">
    <property type="protein sequence ID" value="SPF81335.1"/>
    <property type="molecule type" value="Genomic_DNA"/>
</dbReference>
<gene>
    <name evidence="2" type="ORF">PRI8871_03158</name>
</gene>
<reference evidence="3" key="1">
    <citation type="submission" date="2018-03" db="EMBL/GenBank/DDBJ databases">
        <authorList>
            <person name="Rodrigo-Torres L."/>
            <person name="Arahal R. D."/>
            <person name="Lucena T."/>
        </authorList>
    </citation>
    <scope>NUCLEOTIDE SEQUENCE [LARGE SCALE GENOMIC DNA]</scope>
    <source>
        <strain evidence="3">CECT 8871</strain>
    </source>
</reference>
<dbReference type="OrthoDB" id="7866600at2"/>
<sequence length="90" mass="10103">MKKLLIGAALVASSFAAPAFAWEGQVVACYDKVWVPAKYDYSKKLIMAAHSEWEHNKKGQMVKVYYPAVYKQSKHLKEAGHYVAVQAPCK</sequence>
<dbReference type="AlphaFoldDB" id="A0A2R8AZ67"/>
<keyword evidence="3" id="KW-1185">Reference proteome</keyword>
<keyword evidence="1" id="KW-0732">Signal</keyword>
<evidence type="ECO:0000313" key="3">
    <source>
        <dbReference type="Proteomes" id="UP000244904"/>
    </source>
</evidence>
<organism evidence="2 3">
    <name type="scientific">Pseudoprimorskyibacter insulae</name>
    <dbReference type="NCBI Taxonomy" id="1695997"/>
    <lineage>
        <taxon>Bacteria</taxon>
        <taxon>Pseudomonadati</taxon>
        <taxon>Pseudomonadota</taxon>
        <taxon>Alphaproteobacteria</taxon>
        <taxon>Rhodobacterales</taxon>
        <taxon>Paracoccaceae</taxon>
        <taxon>Pseudoprimorskyibacter</taxon>
    </lineage>
</organism>
<dbReference type="RefSeq" id="WP_108887182.1">
    <property type="nucleotide sequence ID" value="NZ_OMOJ01000008.1"/>
</dbReference>
<feature type="chain" id="PRO_5015331599" evidence="1">
    <location>
        <begin position="22"/>
        <end position="90"/>
    </location>
</feature>
<proteinExistence type="predicted"/>
<evidence type="ECO:0000256" key="1">
    <source>
        <dbReference type="SAM" id="SignalP"/>
    </source>
</evidence>
<accession>A0A2R8AZ67</accession>
<name>A0A2R8AZ67_9RHOB</name>